<accession>A0A1X7N215</accession>
<evidence type="ECO:0000313" key="2">
    <source>
        <dbReference type="Proteomes" id="UP000193435"/>
    </source>
</evidence>
<protein>
    <submittedName>
        <fullName evidence="1">Cystine transport system permease protein</fullName>
    </submittedName>
</protein>
<name>A0A1X7N215_9LACT</name>
<organism evidence="1 2">
    <name type="scientific">Carnobacterium iners</name>
    <dbReference type="NCBI Taxonomy" id="1073423"/>
    <lineage>
        <taxon>Bacteria</taxon>
        <taxon>Bacillati</taxon>
        <taxon>Bacillota</taxon>
        <taxon>Bacilli</taxon>
        <taxon>Lactobacillales</taxon>
        <taxon>Carnobacteriaceae</taxon>
        <taxon>Carnobacterium</taxon>
    </lineage>
</organism>
<dbReference type="AlphaFoldDB" id="A0A1X7N215"/>
<dbReference type="EMBL" id="FXBJ01000002">
    <property type="protein sequence ID" value="SMH31363.1"/>
    <property type="molecule type" value="Genomic_DNA"/>
</dbReference>
<sequence>MKEWVNKLTEEVDIDFYQDNDEAAFLEAWEEKFGPITNEGIEELYQKIALDIQEKVQTEQVKLGKKYVYQEVLVGYCDYSTANNLFLFGQSKK</sequence>
<keyword evidence="2" id="KW-1185">Reference proteome</keyword>
<proteinExistence type="predicted"/>
<evidence type="ECO:0000313" key="1">
    <source>
        <dbReference type="EMBL" id="SMH31363.1"/>
    </source>
</evidence>
<dbReference type="OrthoDB" id="2157603at2"/>
<gene>
    <name evidence="1" type="ORF">SAMN04488700_1258</name>
</gene>
<dbReference type="Proteomes" id="UP000193435">
    <property type="component" value="Unassembled WGS sequence"/>
</dbReference>
<reference evidence="1 2" key="1">
    <citation type="submission" date="2017-04" db="EMBL/GenBank/DDBJ databases">
        <authorList>
            <person name="Afonso C.L."/>
            <person name="Miller P.J."/>
            <person name="Scott M.A."/>
            <person name="Spackman E."/>
            <person name="Goraichik I."/>
            <person name="Dimitrov K.M."/>
            <person name="Suarez D.L."/>
            <person name="Swayne D.E."/>
        </authorList>
    </citation>
    <scope>NUCLEOTIDE SEQUENCE [LARGE SCALE GENOMIC DNA]</scope>
    <source>
        <strain evidence="1 2">LMG26642</strain>
    </source>
</reference>